<dbReference type="InterPro" id="IPR054904">
    <property type="entry name" value="Acid_Phosphatase_PhoC"/>
</dbReference>
<name>A0A378C757_KLEPN</name>
<evidence type="ECO:0000256" key="1">
    <source>
        <dbReference type="ARBA" id="ARBA00000032"/>
    </source>
</evidence>
<reference evidence="10 11" key="1">
    <citation type="submission" date="2018-06" db="EMBL/GenBank/DDBJ databases">
        <authorList>
            <consortium name="Pathogen Informatics"/>
            <person name="Doyle S."/>
        </authorList>
    </citation>
    <scope>NUCLEOTIDE SEQUENCE [LARGE SCALE GENOMIC DNA]</scope>
    <source>
        <strain evidence="10 11">NCTC5053</strain>
    </source>
</reference>
<dbReference type="NCBIfam" id="NF045654">
    <property type="entry name" value="APhasePhoC"/>
    <property type="match status" value="1"/>
</dbReference>
<feature type="domain" description="Phosphatidic acid phosphatase type 2/haloperoxidase" evidence="9">
    <location>
        <begin position="115"/>
        <end position="213"/>
    </location>
</feature>
<evidence type="ECO:0000256" key="4">
    <source>
        <dbReference type="ARBA" id="ARBA00012646"/>
    </source>
</evidence>
<dbReference type="SUPFAM" id="SSF48317">
    <property type="entry name" value="Acid phosphatase/Vanadium-dependent haloperoxidase"/>
    <property type="match status" value="1"/>
</dbReference>
<dbReference type="PRINTS" id="PR00483">
    <property type="entry name" value="BACPHPHTASE"/>
</dbReference>
<evidence type="ECO:0000256" key="5">
    <source>
        <dbReference type="ARBA" id="ARBA00022729"/>
    </source>
</evidence>
<dbReference type="Gene3D" id="1.20.144.10">
    <property type="entry name" value="Phosphatidic acid phosphatase type 2/haloperoxidase"/>
    <property type="match status" value="1"/>
</dbReference>
<evidence type="ECO:0000256" key="2">
    <source>
        <dbReference type="ARBA" id="ARBA00004418"/>
    </source>
</evidence>
<accession>A0A378C757</accession>
<comment type="catalytic activity">
    <reaction evidence="1">
        <text>a phosphate monoester + H2O = an alcohol + phosphate</text>
        <dbReference type="Rhea" id="RHEA:15017"/>
        <dbReference type="ChEBI" id="CHEBI:15377"/>
        <dbReference type="ChEBI" id="CHEBI:30879"/>
        <dbReference type="ChEBI" id="CHEBI:43474"/>
        <dbReference type="ChEBI" id="CHEBI:67140"/>
        <dbReference type="EC" id="3.1.3.2"/>
    </reaction>
</comment>
<keyword evidence="6" id="KW-0574">Periplasm</keyword>
<dbReference type="Proteomes" id="UP000254387">
    <property type="component" value="Unassembled WGS sequence"/>
</dbReference>
<dbReference type="AlphaFoldDB" id="A0A378C757"/>
<dbReference type="GO" id="GO:0030288">
    <property type="term" value="C:outer membrane-bounded periplasmic space"/>
    <property type="evidence" value="ECO:0007669"/>
    <property type="project" value="InterPro"/>
</dbReference>
<dbReference type="InterPro" id="IPR018296">
    <property type="entry name" value="Acid_Pase_classA_bac_CS"/>
</dbReference>
<evidence type="ECO:0000313" key="10">
    <source>
        <dbReference type="EMBL" id="STV63808.1"/>
    </source>
</evidence>
<organism evidence="10 11">
    <name type="scientific">Klebsiella pneumoniae</name>
    <dbReference type="NCBI Taxonomy" id="573"/>
    <lineage>
        <taxon>Bacteria</taxon>
        <taxon>Pseudomonadati</taxon>
        <taxon>Pseudomonadota</taxon>
        <taxon>Gammaproteobacteria</taxon>
        <taxon>Enterobacterales</taxon>
        <taxon>Enterobacteriaceae</taxon>
        <taxon>Klebsiella/Raoultella group</taxon>
        <taxon>Klebsiella</taxon>
        <taxon>Klebsiella pneumoniae complex</taxon>
    </lineage>
</organism>
<evidence type="ECO:0000313" key="11">
    <source>
        <dbReference type="Proteomes" id="UP000254387"/>
    </source>
</evidence>
<dbReference type="GO" id="GO:0003993">
    <property type="term" value="F:acid phosphatase activity"/>
    <property type="evidence" value="ECO:0007669"/>
    <property type="project" value="UniProtKB-EC"/>
</dbReference>
<gene>
    <name evidence="10" type="primary">phoC_2</name>
    <name evidence="10" type="ORF">NCTC5053_06753</name>
</gene>
<sequence>MKKRVLALCLASFFSVNAFALVPPGNDVTTKPDLYYLTNAQAIDSLALLPPPPAMGSIAFLNDQAMYEQGRLLRNTERGKLAAEDANLSAGGVANAFSSAFGSPITEKDAPQLHKLLTNMIEDAGDLATRSAKEKYMRIRPFAFYGVSTCNTTEQDKLAKNGSYPSGHTSIGWATALVLAEINPQRQNEILKRGYELGESRVICGYHWQKRCRCGTHRRLRGGRYAAHQPGLPAAVAESQRRIREKAEVTSSPLHSRMRRLARLVRATKTAIDSNGRGCRPGKARAATRHRCGSEPAAIARRRCACAASRTVPSPSGRGPG</sequence>
<dbReference type="InterPro" id="IPR001011">
    <property type="entry name" value="Acid_Pase_classA_bac"/>
</dbReference>
<dbReference type="SMART" id="SM00014">
    <property type="entry name" value="acidPPc"/>
    <property type="match status" value="1"/>
</dbReference>
<dbReference type="PROSITE" id="PS01157">
    <property type="entry name" value="ACID_PHOSPH_CL_A"/>
    <property type="match status" value="1"/>
</dbReference>
<evidence type="ECO:0000256" key="6">
    <source>
        <dbReference type="ARBA" id="ARBA00022764"/>
    </source>
</evidence>
<keyword evidence="5 8" id="KW-0732">Signal</keyword>
<dbReference type="InterPro" id="IPR000326">
    <property type="entry name" value="PAP2/HPO"/>
</dbReference>
<evidence type="ECO:0000256" key="7">
    <source>
        <dbReference type="ARBA" id="ARBA00022801"/>
    </source>
</evidence>
<dbReference type="CDD" id="cd03397">
    <property type="entry name" value="PAP2_acid_phosphatase"/>
    <property type="match status" value="1"/>
</dbReference>
<keyword evidence="7 10" id="KW-0378">Hydrolase</keyword>
<comment type="similarity">
    <text evidence="3">Belongs to the class A bacterial acid phosphatase family.</text>
</comment>
<feature type="signal peptide" evidence="8">
    <location>
        <begin position="1"/>
        <end position="20"/>
    </location>
</feature>
<evidence type="ECO:0000259" key="9">
    <source>
        <dbReference type="SMART" id="SM00014"/>
    </source>
</evidence>
<feature type="chain" id="PRO_5016706555" description="acid phosphatase" evidence="8">
    <location>
        <begin position="21"/>
        <end position="321"/>
    </location>
</feature>
<dbReference type="Pfam" id="PF01569">
    <property type="entry name" value="PAP2"/>
    <property type="match status" value="1"/>
</dbReference>
<proteinExistence type="inferred from homology"/>
<dbReference type="EC" id="3.1.3.2" evidence="4"/>
<evidence type="ECO:0000256" key="8">
    <source>
        <dbReference type="SAM" id="SignalP"/>
    </source>
</evidence>
<evidence type="ECO:0000256" key="3">
    <source>
        <dbReference type="ARBA" id="ARBA00009017"/>
    </source>
</evidence>
<dbReference type="EMBL" id="UGMN01000004">
    <property type="protein sequence ID" value="STV63808.1"/>
    <property type="molecule type" value="Genomic_DNA"/>
</dbReference>
<comment type="subcellular location">
    <subcellularLocation>
        <location evidence="2">Periplasm</location>
    </subcellularLocation>
</comment>
<dbReference type="InterPro" id="IPR036938">
    <property type="entry name" value="PAP2/HPO_sf"/>
</dbReference>
<protein>
    <recommendedName>
        <fullName evidence="4">acid phosphatase</fullName>
        <ecNumber evidence="4">3.1.3.2</ecNumber>
    </recommendedName>
</protein>